<feature type="region of interest" description="Disordered" evidence="1">
    <location>
        <begin position="103"/>
        <end position="124"/>
    </location>
</feature>
<comment type="caution">
    <text evidence="2">The sequence shown here is derived from an EMBL/GenBank/DDBJ whole genome shotgun (WGS) entry which is preliminary data.</text>
</comment>
<dbReference type="EMBL" id="BGZK01000015">
    <property type="protein sequence ID" value="GBP04704.1"/>
    <property type="molecule type" value="Genomic_DNA"/>
</dbReference>
<proteinExistence type="predicted"/>
<gene>
    <name evidence="2" type="ORF">EVAR_3664_1</name>
</gene>
<dbReference type="AlphaFoldDB" id="A0A4C1SRX9"/>
<accession>A0A4C1SRX9</accession>
<dbReference type="OrthoDB" id="10017160at2759"/>
<evidence type="ECO:0000256" key="1">
    <source>
        <dbReference type="SAM" id="MobiDB-lite"/>
    </source>
</evidence>
<keyword evidence="3" id="KW-1185">Reference proteome</keyword>
<reference evidence="2 3" key="1">
    <citation type="journal article" date="2019" name="Commun. Biol.">
        <title>The bagworm genome reveals a unique fibroin gene that provides high tensile strength.</title>
        <authorList>
            <person name="Kono N."/>
            <person name="Nakamura H."/>
            <person name="Ohtoshi R."/>
            <person name="Tomita M."/>
            <person name="Numata K."/>
            <person name="Arakawa K."/>
        </authorList>
    </citation>
    <scope>NUCLEOTIDE SEQUENCE [LARGE SCALE GENOMIC DNA]</scope>
</reference>
<name>A0A4C1SRX9_EUMVA</name>
<dbReference type="InterPro" id="IPR001888">
    <property type="entry name" value="Transposase_1"/>
</dbReference>
<organism evidence="2 3">
    <name type="scientific">Eumeta variegata</name>
    <name type="common">Bagworm moth</name>
    <name type="synonym">Eumeta japonica</name>
    <dbReference type="NCBI Taxonomy" id="151549"/>
    <lineage>
        <taxon>Eukaryota</taxon>
        <taxon>Metazoa</taxon>
        <taxon>Ecdysozoa</taxon>
        <taxon>Arthropoda</taxon>
        <taxon>Hexapoda</taxon>
        <taxon>Insecta</taxon>
        <taxon>Pterygota</taxon>
        <taxon>Neoptera</taxon>
        <taxon>Endopterygota</taxon>
        <taxon>Lepidoptera</taxon>
        <taxon>Glossata</taxon>
        <taxon>Ditrysia</taxon>
        <taxon>Tineoidea</taxon>
        <taxon>Psychidae</taxon>
        <taxon>Oiketicinae</taxon>
        <taxon>Eumeta</taxon>
    </lineage>
</organism>
<dbReference type="Proteomes" id="UP000299102">
    <property type="component" value="Unassembled WGS sequence"/>
</dbReference>
<dbReference type="Gene3D" id="3.30.420.10">
    <property type="entry name" value="Ribonuclease H-like superfamily/Ribonuclease H"/>
    <property type="match status" value="1"/>
</dbReference>
<feature type="compositionally biased region" description="Polar residues" evidence="1">
    <location>
        <begin position="45"/>
        <end position="59"/>
    </location>
</feature>
<evidence type="ECO:0000313" key="3">
    <source>
        <dbReference type="Proteomes" id="UP000299102"/>
    </source>
</evidence>
<evidence type="ECO:0000313" key="2">
    <source>
        <dbReference type="EMBL" id="GBP04704.1"/>
    </source>
</evidence>
<feature type="region of interest" description="Disordered" evidence="1">
    <location>
        <begin position="40"/>
        <end position="60"/>
    </location>
</feature>
<protein>
    <submittedName>
        <fullName evidence="2">Uncharacterized protein</fullName>
    </submittedName>
</protein>
<dbReference type="Pfam" id="PF01359">
    <property type="entry name" value="Transposase_1"/>
    <property type="match status" value="1"/>
</dbReference>
<dbReference type="GO" id="GO:0003676">
    <property type="term" value="F:nucleic acid binding"/>
    <property type="evidence" value="ECO:0007669"/>
    <property type="project" value="InterPro"/>
</dbReference>
<dbReference type="InterPro" id="IPR036397">
    <property type="entry name" value="RNaseH_sf"/>
</dbReference>
<sequence>MKKVPARWIPKMLTLIPIVFSSIYSHEKWNRGTISHHYDPEGKLQSRTWKTPSSPTSKAGRSARKIMGYLFWGIKGVVMMEYLYRGAIVTGFVWRTNEKKKKLHNEIRKKQRDKPAKNWYVPSR</sequence>
<feature type="compositionally biased region" description="Basic and acidic residues" evidence="1">
    <location>
        <begin position="104"/>
        <end position="116"/>
    </location>
</feature>